<protein>
    <submittedName>
        <fullName evidence="2">DUF4218 domain-containing protein</fullName>
    </submittedName>
</protein>
<accession>A0A1I8HAZ2</accession>
<name>A0A1I8HAZ2_9PLAT</name>
<proteinExistence type="predicted"/>
<organism evidence="1 2">
    <name type="scientific">Macrostomum lignano</name>
    <dbReference type="NCBI Taxonomy" id="282301"/>
    <lineage>
        <taxon>Eukaryota</taxon>
        <taxon>Metazoa</taxon>
        <taxon>Spiralia</taxon>
        <taxon>Lophotrochozoa</taxon>
        <taxon>Platyhelminthes</taxon>
        <taxon>Rhabditophora</taxon>
        <taxon>Macrostomorpha</taxon>
        <taxon>Macrostomida</taxon>
        <taxon>Macrostomidae</taxon>
        <taxon>Macrostomum</taxon>
    </lineage>
</organism>
<dbReference type="Proteomes" id="UP000095280">
    <property type="component" value="Unplaced"/>
</dbReference>
<evidence type="ECO:0000313" key="1">
    <source>
        <dbReference type="Proteomes" id="UP000095280"/>
    </source>
</evidence>
<reference evidence="2" key="1">
    <citation type="submission" date="2016-11" db="UniProtKB">
        <authorList>
            <consortium name="WormBaseParasite"/>
        </authorList>
    </citation>
    <scope>IDENTIFICATION</scope>
</reference>
<dbReference type="AlphaFoldDB" id="A0A1I8HAZ2"/>
<sequence length="157" mass="18162">VELLDPQQLWHQVTMDTLMRISLVSPIKPRQWARISRQTFSASLSSIPSSFRRRRLLQQITPGDYGQPDKNFSSFADQASTLVSRAFSHHPDAVGTFNRLHQLVFRAFRHHPDAVSTFNRLHQLVSRAFRHHPDAVGTFNRWHQNRRISRRSGGLAT</sequence>
<keyword evidence="1" id="KW-1185">Reference proteome</keyword>
<dbReference type="WBParaSite" id="maker-uti_cns_0005128-snap-gene-0.22-mRNA-1">
    <property type="protein sequence ID" value="maker-uti_cns_0005128-snap-gene-0.22-mRNA-1"/>
    <property type="gene ID" value="maker-uti_cns_0005128-snap-gene-0.22"/>
</dbReference>
<evidence type="ECO:0000313" key="2">
    <source>
        <dbReference type="WBParaSite" id="maker-uti_cns_0005128-snap-gene-0.22-mRNA-1"/>
    </source>
</evidence>